<keyword evidence="3" id="KW-1185">Reference proteome</keyword>
<evidence type="ECO:0000313" key="3">
    <source>
        <dbReference type="Proteomes" id="UP001159405"/>
    </source>
</evidence>
<protein>
    <submittedName>
        <fullName evidence="2">Uncharacterized protein</fullName>
    </submittedName>
</protein>
<sequence>MVEKNCLSQQQCKLPNDCWIRQLEGIQGNTQTQVLCAEELQIDHGVSPRSMRQGKKDVKARHSTFLVDKEKLAKFLNNRHGEMERKRFEAKQEQQQEEESRLTDKLVLNAHKGSNCLKIQEFYQSASRNLYALLTMGEADMLRGFVMSTLNKIPQQWLKGNKVDDTPEDSGGVRRRREKKVDPVCIFRTVSKLRDFTTVRRPDKKKFTLKEQYEHTKDNRFYKHVGDEYPLHVSLGHGTYCRIRTEEVYKGQPGKPIVEGTTFGRVIHGGNDSDSQSFFSRDTSDFTTSTFCGSGTGVRMTSLMSTRSSKRT</sequence>
<comment type="caution">
    <text evidence="2">The sequence shown here is derived from an EMBL/GenBank/DDBJ whole genome shotgun (WGS) entry which is preliminary data.</text>
</comment>
<name>A0ABN8NDI0_9CNID</name>
<accession>A0ABN8NDI0</accession>
<dbReference type="EMBL" id="CALNXK010000014">
    <property type="protein sequence ID" value="CAH3046480.1"/>
    <property type="molecule type" value="Genomic_DNA"/>
</dbReference>
<reference evidence="2 3" key="1">
    <citation type="submission" date="2022-05" db="EMBL/GenBank/DDBJ databases">
        <authorList>
            <consortium name="Genoscope - CEA"/>
            <person name="William W."/>
        </authorList>
    </citation>
    <scope>NUCLEOTIDE SEQUENCE [LARGE SCALE GENOMIC DNA]</scope>
</reference>
<feature type="region of interest" description="Disordered" evidence="1">
    <location>
        <begin position="83"/>
        <end position="102"/>
    </location>
</feature>
<proteinExistence type="predicted"/>
<gene>
    <name evidence="2" type="ORF">PLOB_00008106</name>
</gene>
<evidence type="ECO:0000313" key="2">
    <source>
        <dbReference type="EMBL" id="CAH3046480.1"/>
    </source>
</evidence>
<dbReference type="Proteomes" id="UP001159405">
    <property type="component" value="Unassembled WGS sequence"/>
</dbReference>
<evidence type="ECO:0000256" key="1">
    <source>
        <dbReference type="SAM" id="MobiDB-lite"/>
    </source>
</evidence>
<organism evidence="2 3">
    <name type="scientific">Porites lobata</name>
    <dbReference type="NCBI Taxonomy" id="104759"/>
    <lineage>
        <taxon>Eukaryota</taxon>
        <taxon>Metazoa</taxon>
        <taxon>Cnidaria</taxon>
        <taxon>Anthozoa</taxon>
        <taxon>Hexacorallia</taxon>
        <taxon>Scleractinia</taxon>
        <taxon>Fungiina</taxon>
        <taxon>Poritidae</taxon>
        <taxon>Porites</taxon>
    </lineage>
</organism>